<protein>
    <recommendedName>
        <fullName evidence="3">Short chain dehydrogenase</fullName>
    </recommendedName>
</protein>
<keyword evidence="2" id="KW-1185">Reference proteome</keyword>
<gene>
    <name evidence="1" type="ORF">R0135_05930</name>
</gene>
<reference evidence="1 2" key="1">
    <citation type="submission" date="2023-10" db="EMBL/GenBank/DDBJ databases">
        <title>Two novel species belonging to the OM43/NOR5 clade.</title>
        <authorList>
            <person name="Park M."/>
        </authorList>
    </citation>
    <scope>NUCLEOTIDE SEQUENCE [LARGE SCALE GENOMIC DNA]</scope>
    <source>
        <strain evidence="1 2">IMCC43200</strain>
    </source>
</reference>
<evidence type="ECO:0008006" key="3">
    <source>
        <dbReference type="Google" id="ProtNLM"/>
    </source>
</evidence>
<proteinExistence type="predicted"/>
<dbReference type="EMBL" id="CP136864">
    <property type="protein sequence ID" value="WOJ94704.1"/>
    <property type="molecule type" value="Genomic_DNA"/>
</dbReference>
<accession>A0ABZ0I5A1</accession>
<dbReference type="RefSeq" id="WP_407349341.1">
    <property type="nucleotide sequence ID" value="NZ_CP136864.1"/>
</dbReference>
<dbReference type="SUPFAM" id="SSF51735">
    <property type="entry name" value="NAD(P)-binding Rossmann-fold domains"/>
    <property type="match status" value="1"/>
</dbReference>
<name>A0ABZ0I5A1_9GAMM</name>
<dbReference type="InterPro" id="IPR036291">
    <property type="entry name" value="NAD(P)-bd_dom_sf"/>
</dbReference>
<dbReference type="Gene3D" id="3.40.50.720">
    <property type="entry name" value="NAD(P)-binding Rossmann-like Domain"/>
    <property type="match status" value="1"/>
</dbReference>
<evidence type="ECO:0000313" key="1">
    <source>
        <dbReference type="EMBL" id="WOJ94704.1"/>
    </source>
</evidence>
<dbReference type="Proteomes" id="UP001626537">
    <property type="component" value="Chromosome"/>
</dbReference>
<evidence type="ECO:0000313" key="2">
    <source>
        <dbReference type="Proteomes" id="UP001626537"/>
    </source>
</evidence>
<organism evidence="1 2">
    <name type="scientific">Congregibacter variabilis</name>
    <dbReference type="NCBI Taxonomy" id="3081200"/>
    <lineage>
        <taxon>Bacteria</taxon>
        <taxon>Pseudomonadati</taxon>
        <taxon>Pseudomonadota</taxon>
        <taxon>Gammaproteobacteria</taxon>
        <taxon>Cellvibrionales</taxon>
        <taxon>Halieaceae</taxon>
        <taxon>Congregibacter</taxon>
    </lineage>
</organism>
<sequence>MRNIENCVAWITGGVTGIGRAAAIELSKAGATVISPSNNRWYTLARSVRA</sequence>